<protein>
    <recommendedName>
        <fullName evidence="4">AG2 protein</fullName>
    </recommendedName>
</protein>
<proteinExistence type="predicted"/>
<feature type="region of interest" description="Disordered" evidence="1">
    <location>
        <begin position="727"/>
        <end position="749"/>
    </location>
</feature>
<sequence>MVTFSQLQHVDLTALSAAAGDFEQLLRKWDLTTRMQNDVIGAVQHSGWHGDTAGTAATALTKTRDNIHNAFEEGSAIARALRDAHDEFAAAKKDLETALRHAADKGLTVAADGSVHWPPATDQADRNDPDYARTNQANATAVAKEIAAALDRATEADTGAASALALDTGNDTTEFNPLAVGGIAEADAADAARIVRAGGKATDAELAHLRSLLEHHGADPRFASAFYGKQDPQTFLASYGALAQSADFAGSPARADAVKHIQDGLGLTLATATDSKQQPHVSDDWEARLRKAGATQIPVPAGADPAHSPYGYQILGNILRSGKYDPHFLNPVAEHVTQLTNENPMRWDAAGKATYPFTELKFVGVPDKDGNIRGINPMSAVLEALGHSPEAATKFFHDAPTTYNPDGTVKSTGGKNTYFEMFTDKGERSLLLDQQYPPRPNPGTADPFDVTALGHALEAATTGKAYDDTAGKFPPHTAAMEGLMKQVVDKFGTGEGPDLLRGEHAPFASLNGSLGDMTANYIGDVQDAMEGKGAEKHLLDPTAVTRLVGTLGHDPNAYAAIAAGQQAYTTAQIEDVFAHPELHKDLSLAIENIAKPAGQVNGLLTSAMVDEVYTQQTTSDAKYNEAVNSKRELAGQLWSFAGDALKERAPLIGEGIDAAANKIMDSFADSYKVDTRNEAIDKAGGWVENAEANAQQAIISAVRDGGRNAGVDPNYINDVARRAANEENTGFTSGKGAYDHHFPTKPKEG</sequence>
<keyword evidence="3" id="KW-1185">Reference proteome</keyword>
<evidence type="ECO:0000313" key="3">
    <source>
        <dbReference type="Proteomes" id="UP001595975"/>
    </source>
</evidence>
<feature type="compositionally biased region" description="Basic and acidic residues" evidence="1">
    <location>
        <begin position="737"/>
        <end position="749"/>
    </location>
</feature>
<gene>
    <name evidence="2" type="ORF">ACFP3U_00205</name>
</gene>
<accession>A0ABW0WTL7</accession>
<evidence type="ECO:0000256" key="1">
    <source>
        <dbReference type="SAM" id="MobiDB-lite"/>
    </source>
</evidence>
<comment type="caution">
    <text evidence="2">The sequence shown here is derived from an EMBL/GenBank/DDBJ whole genome shotgun (WGS) entry which is preliminary data.</text>
</comment>
<dbReference type="EMBL" id="JBHSOF010000001">
    <property type="protein sequence ID" value="MFC5661395.1"/>
    <property type="molecule type" value="Genomic_DNA"/>
</dbReference>
<name>A0ABW0WTL7_9ACTN</name>
<organism evidence="2 3">
    <name type="scientific">Kitasatospora misakiensis</name>
    <dbReference type="NCBI Taxonomy" id="67330"/>
    <lineage>
        <taxon>Bacteria</taxon>
        <taxon>Bacillati</taxon>
        <taxon>Actinomycetota</taxon>
        <taxon>Actinomycetes</taxon>
        <taxon>Kitasatosporales</taxon>
        <taxon>Streptomycetaceae</taxon>
        <taxon>Kitasatospora</taxon>
    </lineage>
</organism>
<dbReference type="Proteomes" id="UP001595975">
    <property type="component" value="Unassembled WGS sequence"/>
</dbReference>
<evidence type="ECO:0000313" key="2">
    <source>
        <dbReference type="EMBL" id="MFC5661395.1"/>
    </source>
</evidence>
<evidence type="ECO:0008006" key="4">
    <source>
        <dbReference type="Google" id="ProtNLM"/>
    </source>
</evidence>
<reference evidence="3" key="1">
    <citation type="journal article" date="2019" name="Int. J. Syst. Evol. Microbiol.">
        <title>The Global Catalogue of Microorganisms (GCM) 10K type strain sequencing project: providing services to taxonomists for standard genome sequencing and annotation.</title>
        <authorList>
            <consortium name="The Broad Institute Genomics Platform"/>
            <consortium name="The Broad Institute Genome Sequencing Center for Infectious Disease"/>
            <person name="Wu L."/>
            <person name="Ma J."/>
        </authorList>
    </citation>
    <scope>NUCLEOTIDE SEQUENCE [LARGE SCALE GENOMIC DNA]</scope>
    <source>
        <strain evidence="3">CGMCC 4.1437</strain>
    </source>
</reference>
<dbReference type="RefSeq" id="WP_380222953.1">
    <property type="nucleotide sequence ID" value="NZ_JBHSOF010000001.1"/>
</dbReference>